<evidence type="ECO:0000313" key="4">
    <source>
        <dbReference type="EMBL" id="KAF2671334.1"/>
    </source>
</evidence>
<evidence type="ECO:0000256" key="1">
    <source>
        <dbReference type="ARBA" id="ARBA00010111"/>
    </source>
</evidence>
<proteinExistence type="inferred from homology"/>
<dbReference type="PANTHER" id="PTHR14503:SF4">
    <property type="entry name" value="LARGE RIBOSOMAL SUBUNIT PROTEIN BL34M"/>
    <property type="match status" value="1"/>
</dbReference>
<dbReference type="AlphaFoldDB" id="A0A6A6UKC2"/>
<dbReference type="GO" id="GO:0005762">
    <property type="term" value="C:mitochondrial large ribosomal subunit"/>
    <property type="evidence" value="ECO:0007669"/>
    <property type="project" value="TreeGrafter"/>
</dbReference>
<dbReference type="GO" id="GO:0006412">
    <property type="term" value="P:translation"/>
    <property type="evidence" value="ECO:0007669"/>
    <property type="project" value="InterPro"/>
</dbReference>
<accession>A0A6A6UKC2</accession>
<comment type="similarity">
    <text evidence="1">Belongs to the bacterial ribosomal protein bL34 family.</text>
</comment>
<keyword evidence="2" id="KW-0689">Ribosomal protein</keyword>
<evidence type="ECO:0000256" key="3">
    <source>
        <dbReference type="ARBA" id="ARBA00023274"/>
    </source>
</evidence>
<gene>
    <name evidence="4" type="ORF">BT63DRAFT_477836</name>
</gene>
<evidence type="ECO:0000256" key="2">
    <source>
        <dbReference type="ARBA" id="ARBA00022980"/>
    </source>
</evidence>
<dbReference type="HAMAP" id="MF_00391">
    <property type="entry name" value="Ribosomal_bL34"/>
    <property type="match status" value="1"/>
</dbReference>
<dbReference type="Gene3D" id="1.10.287.3980">
    <property type="match status" value="1"/>
</dbReference>
<evidence type="ECO:0008006" key="6">
    <source>
        <dbReference type="Google" id="ProtNLM"/>
    </source>
</evidence>
<protein>
    <recommendedName>
        <fullName evidence="6">Ribosomal protein L34</fullName>
    </recommendedName>
</protein>
<organism evidence="4 5">
    <name type="scientific">Microthyrium microscopicum</name>
    <dbReference type="NCBI Taxonomy" id="703497"/>
    <lineage>
        <taxon>Eukaryota</taxon>
        <taxon>Fungi</taxon>
        <taxon>Dikarya</taxon>
        <taxon>Ascomycota</taxon>
        <taxon>Pezizomycotina</taxon>
        <taxon>Dothideomycetes</taxon>
        <taxon>Dothideomycetes incertae sedis</taxon>
        <taxon>Microthyriales</taxon>
        <taxon>Microthyriaceae</taxon>
        <taxon>Microthyrium</taxon>
    </lineage>
</organism>
<dbReference type="PANTHER" id="PTHR14503">
    <property type="entry name" value="MITOCHONDRIAL RIBOSOMAL PROTEIN 34 FAMILY MEMBER"/>
    <property type="match status" value="1"/>
</dbReference>
<dbReference type="OrthoDB" id="431691at2759"/>
<reference evidence="4" key="1">
    <citation type="journal article" date="2020" name="Stud. Mycol.">
        <title>101 Dothideomycetes genomes: a test case for predicting lifestyles and emergence of pathogens.</title>
        <authorList>
            <person name="Haridas S."/>
            <person name="Albert R."/>
            <person name="Binder M."/>
            <person name="Bloem J."/>
            <person name="Labutti K."/>
            <person name="Salamov A."/>
            <person name="Andreopoulos B."/>
            <person name="Baker S."/>
            <person name="Barry K."/>
            <person name="Bills G."/>
            <person name="Bluhm B."/>
            <person name="Cannon C."/>
            <person name="Castanera R."/>
            <person name="Culley D."/>
            <person name="Daum C."/>
            <person name="Ezra D."/>
            <person name="Gonzalez J."/>
            <person name="Henrissat B."/>
            <person name="Kuo A."/>
            <person name="Liang C."/>
            <person name="Lipzen A."/>
            <person name="Lutzoni F."/>
            <person name="Magnuson J."/>
            <person name="Mondo S."/>
            <person name="Nolan M."/>
            <person name="Ohm R."/>
            <person name="Pangilinan J."/>
            <person name="Park H.-J."/>
            <person name="Ramirez L."/>
            <person name="Alfaro M."/>
            <person name="Sun H."/>
            <person name="Tritt A."/>
            <person name="Yoshinaga Y."/>
            <person name="Zwiers L.-H."/>
            <person name="Turgeon B."/>
            <person name="Goodwin S."/>
            <person name="Spatafora J."/>
            <person name="Crous P."/>
            <person name="Grigoriev I."/>
        </authorList>
    </citation>
    <scope>NUCLEOTIDE SEQUENCE</scope>
    <source>
        <strain evidence="4">CBS 115976</strain>
    </source>
</reference>
<dbReference type="InterPro" id="IPR000271">
    <property type="entry name" value="Ribosomal_bL34"/>
</dbReference>
<dbReference type="Pfam" id="PF00468">
    <property type="entry name" value="Ribosomal_L34"/>
    <property type="match status" value="1"/>
</dbReference>
<keyword evidence="5" id="KW-1185">Reference proteome</keyword>
<evidence type="ECO:0000313" key="5">
    <source>
        <dbReference type="Proteomes" id="UP000799302"/>
    </source>
</evidence>
<dbReference type="EMBL" id="MU004233">
    <property type="protein sequence ID" value="KAF2671334.1"/>
    <property type="molecule type" value="Genomic_DNA"/>
</dbReference>
<keyword evidence="3" id="KW-0687">Ribonucleoprotein</keyword>
<name>A0A6A6UKC2_9PEZI</name>
<dbReference type="NCBIfam" id="TIGR01030">
    <property type="entry name" value="rpmH_bact"/>
    <property type="match status" value="1"/>
</dbReference>
<dbReference type="GO" id="GO:0003735">
    <property type="term" value="F:structural constituent of ribosome"/>
    <property type="evidence" value="ECO:0007669"/>
    <property type="project" value="InterPro"/>
</dbReference>
<dbReference type="Proteomes" id="UP000799302">
    <property type="component" value="Unassembled WGS sequence"/>
</dbReference>
<sequence>MIHTRLLRASIPKGIIQQFRQNALNDLQISATPCYTRQFSLLQPKRPQITSITTNIESPLSTNPSIAPVSSNPALLALQVRNHRRATFKPSHYTRKRRHGFLSRLRTRAGRKILALRRAKGCRFLSH</sequence>